<comment type="caution">
    <text evidence="2">The sequence shown here is derived from an EMBL/GenBank/DDBJ whole genome shotgun (WGS) entry which is preliminary data.</text>
</comment>
<evidence type="ECO:0000256" key="1">
    <source>
        <dbReference type="SAM" id="SignalP"/>
    </source>
</evidence>
<dbReference type="RefSeq" id="WP_147284413.1">
    <property type="nucleotide sequence ID" value="NZ_QQAV01000010.1"/>
</dbReference>
<evidence type="ECO:0000313" key="2">
    <source>
        <dbReference type="EMBL" id="RDI20751.1"/>
    </source>
</evidence>
<dbReference type="EMBL" id="QQAV01000010">
    <property type="protein sequence ID" value="RDI20751.1"/>
    <property type="molecule type" value="Genomic_DNA"/>
</dbReference>
<reference evidence="2 3" key="1">
    <citation type="submission" date="2018-07" db="EMBL/GenBank/DDBJ databases">
        <title>Genomic Encyclopedia of Type Strains, Phase IV (KMG-IV): sequencing the most valuable type-strain genomes for metagenomic binning, comparative biology and taxonomic classification.</title>
        <authorList>
            <person name="Goeker M."/>
        </authorList>
    </citation>
    <scope>NUCLEOTIDE SEQUENCE [LARGE SCALE GENOMIC DNA]</scope>
    <source>
        <strain evidence="2 3">DSM 21352</strain>
    </source>
</reference>
<dbReference type="OrthoDB" id="8853421at2"/>
<accession>A0A370FB80</accession>
<feature type="chain" id="PRO_5016596433" description="DUF4124 domain-containing protein" evidence="1">
    <location>
        <begin position="24"/>
        <end position="152"/>
    </location>
</feature>
<sequence>MNRALLLLVPLTALVLTAPPVHAQKAVYKCVTQGKVEYSHAPCVGAIEIDATPTQGADRWSGQSRKGRDVQRLEFNEQIGRAVRPLTGMDDAQWKTATHRQALSPTARRECDRLDPMLAAQRSRTDAATAEERGRADVRLWQLRRRFADLDC</sequence>
<gene>
    <name evidence="2" type="ORF">DFR41_110159</name>
</gene>
<name>A0A370FB80_9BURK</name>
<keyword evidence="1" id="KW-0732">Signal</keyword>
<keyword evidence="3" id="KW-1185">Reference proteome</keyword>
<evidence type="ECO:0000313" key="3">
    <source>
        <dbReference type="Proteomes" id="UP000255265"/>
    </source>
</evidence>
<dbReference type="Proteomes" id="UP000255265">
    <property type="component" value="Unassembled WGS sequence"/>
</dbReference>
<protein>
    <recommendedName>
        <fullName evidence="4">DUF4124 domain-containing protein</fullName>
    </recommendedName>
</protein>
<feature type="signal peptide" evidence="1">
    <location>
        <begin position="1"/>
        <end position="23"/>
    </location>
</feature>
<evidence type="ECO:0008006" key="4">
    <source>
        <dbReference type="Google" id="ProtNLM"/>
    </source>
</evidence>
<organism evidence="2 3">
    <name type="scientific">Pseudacidovorax intermedius</name>
    <dbReference type="NCBI Taxonomy" id="433924"/>
    <lineage>
        <taxon>Bacteria</taxon>
        <taxon>Pseudomonadati</taxon>
        <taxon>Pseudomonadota</taxon>
        <taxon>Betaproteobacteria</taxon>
        <taxon>Burkholderiales</taxon>
        <taxon>Comamonadaceae</taxon>
        <taxon>Pseudacidovorax</taxon>
    </lineage>
</organism>
<proteinExistence type="predicted"/>
<dbReference type="AlphaFoldDB" id="A0A370FB80"/>